<dbReference type="RefSeq" id="WP_005938858.1">
    <property type="nucleotide sequence ID" value="NZ_KB890386.1"/>
</dbReference>
<dbReference type="GeneID" id="60062622"/>
<dbReference type="AlphaFoldDB" id="U6RGK4"/>
<proteinExistence type="predicted"/>
<dbReference type="Pfam" id="PF11276">
    <property type="entry name" value="DUF3078"/>
    <property type="match status" value="1"/>
</dbReference>
<evidence type="ECO:0000313" key="2">
    <source>
        <dbReference type="EMBL" id="EOA55744.1"/>
    </source>
</evidence>
<evidence type="ECO:0000313" key="3">
    <source>
        <dbReference type="Proteomes" id="UP000017831"/>
    </source>
</evidence>
<dbReference type="Proteomes" id="UP000017831">
    <property type="component" value="Unassembled WGS sequence"/>
</dbReference>
<dbReference type="OrthoDB" id="1495718at2"/>
<evidence type="ECO:0008006" key="4">
    <source>
        <dbReference type="Google" id="ProtNLM"/>
    </source>
</evidence>
<dbReference type="InterPro" id="IPR021428">
    <property type="entry name" value="DUF3078"/>
</dbReference>
<dbReference type="HOGENOM" id="CLU_035111_0_0_10"/>
<dbReference type="PATRIC" id="fig|1121098.3.peg.1398"/>
<name>U6RGK4_9BACT</name>
<sequence>MKRKLALPLILALFCSVAPAQKITKAKASPAVAAFADSLANLRAAYYAYFRMWDDLDAPAPRVRRDPAYYKLFVPPTYYTAPVEQAFELKWSPEEYNTKHTAADSVYRAKQDSIRLFTVPDLERSAKVDRWVNKILLNYYMQYPERVLGNELYLADLKPLEDSQIVMNPRKEHIKSFLQPENPVESVDTESDLVIVRPNFWKYKGNGYAQFTQHYISDNWYKGGESTNSLLSGLVLEANFDDRQRLEFENKLEMKLGFVTAPSDTVHKYKTNADLFRLNSKLGVKAFKNWYYTLAAEFKTQFFANYKTNTNDMISNFMSPAQLDITLGMDFKQNKKNYTLSLLTSPLAYTFMYISNDKITDPAAFNVEPGHSTANLIGSKFTGNLTWTIIPSIVWESKLEYFTTYDKVIASWENTFNFVLNRYLSTKLFVHARYDDGVKLTEDNKSYFQLQELLSFGLNYTW</sequence>
<evidence type="ECO:0000256" key="1">
    <source>
        <dbReference type="SAM" id="SignalP"/>
    </source>
</evidence>
<comment type="caution">
    <text evidence="2">The sequence shown here is derived from an EMBL/GenBank/DDBJ whole genome shotgun (WGS) entry which is preliminary data.</text>
</comment>
<feature type="chain" id="PRO_5004680053" description="DUF3078 domain-containing protein" evidence="1">
    <location>
        <begin position="21"/>
        <end position="462"/>
    </location>
</feature>
<dbReference type="eggNOG" id="COG3137">
    <property type="taxonomic scope" value="Bacteria"/>
</dbReference>
<gene>
    <name evidence="2" type="ORF">HMPREF1534_01376</name>
</gene>
<dbReference type="EMBL" id="AQHY01000017">
    <property type="protein sequence ID" value="EOA55744.1"/>
    <property type="molecule type" value="Genomic_DNA"/>
</dbReference>
<accession>U6RGK4</accession>
<feature type="signal peptide" evidence="1">
    <location>
        <begin position="1"/>
        <end position="20"/>
    </location>
</feature>
<dbReference type="STRING" id="1121098.HMPREF1534_01376"/>
<reference evidence="2 3" key="1">
    <citation type="submission" date="2013-04" db="EMBL/GenBank/DDBJ databases">
        <title>The Genome Sequence of Bacteroides massiliensis DSM 17679.</title>
        <authorList>
            <consortium name="The Broad Institute Genomics Platform"/>
            <person name="Earl A."/>
            <person name="Ward D."/>
            <person name="Feldgarden M."/>
            <person name="Gevers D."/>
            <person name="Martens E."/>
            <person name="Fenner L."/>
            <person name="Roux V."/>
            <person name="Mallet M.N."/>
            <person name="Raoult D."/>
            <person name="Walker B."/>
            <person name="Young S."/>
            <person name="Zeng Q."/>
            <person name="Gargeya S."/>
            <person name="Fitzgerald M."/>
            <person name="Haas B."/>
            <person name="Abouelleil A."/>
            <person name="Allen A.W."/>
            <person name="Alvarado L."/>
            <person name="Arachchi H.M."/>
            <person name="Berlin A.M."/>
            <person name="Chapman S.B."/>
            <person name="Gainer-Dewar J."/>
            <person name="Goldberg J."/>
            <person name="Griggs A."/>
            <person name="Gujja S."/>
            <person name="Hansen M."/>
            <person name="Howarth C."/>
            <person name="Imamovic A."/>
            <person name="Ireland A."/>
            <person name="Larimer J."/>
            <person name="McCowan C."/>
            <person name="Murphy C."/>
            <person name="Pearson M."/>
            <person name="Poon T.W."/>
            <person name="Priest M."/>
            <person name="Roberts A."/>
            <person name="Saif S."/>
            <person name="Shea T."/>
            <person name="Sisk P."/>
            <person name="Sykes S."/>
            <person name="Wortman J."/>
            <person name="Nusbaum C."/>
            <person name="Birren B."/>
        </authorList>
    </citation>
    <scope>NUCLEOTIDE SEQUENCE [LARGE SCALE GENOMIC DNA]</scope>
    <source>
        <strain evidence="3">B84634 / Timone 84634 / DSM 17679 / JCM 13223</strain>
    </source>
</reference>
<organism evidence="2 3">
    <name type="scientific">Phocaeicola massiliensis B84634 = Timone 84634 = DSM 17679 = JCM 13223</name>
    <dbReference type="NCBI Taxonomy" id="1121098"/>
    <lineage>
        <taxon>Bacteria</taxon>
        <taxon>Pseudomonadati</taxon>
        <taxon>Bacteroidota</taxon>
        <taxon>Bacteroidia</taxon>
        <taxon>Bacteroidales</taxon>
        <taxon>Bacteroidaceae</taxon>
        <taxon>Phocaeicola</taxon>
    </lineage>
</organism>
<protein>
    <recommendedName>
        <fullName evidence="4">DUF3078 domain-containing protein</fullName>
    </recommendedName>
</protein>
<keyword evidence="1" id="KW-0732">Signal</keyword>
<keyword evidence="3" id="KW-1185">Reference proteome</keyword>